<keyword evidence="2" id="KW-0808">Transferase</keyword>
<feature type="region of interest" description="Disordered" evidence="1">
    <location>
        <begin position="264"/>
        <end position="317"/>
    </location>
</feature>
<feature type="compositionally biased region" description="Polar residues" evidence="1">
    <location>
        <begin position="39"/>
        <end position="51"/>
    </location>
</feature>
<feature type="compositionally biased region" description="Polar residues" evidence="1">
    <location>
        <begin position="948"/>
        <end position="971"/>
    </location>
</feature>
<feature type="region of interest" description="Disordered" evidence="1">
    <location>
        <begin position="1"/>
        <end position="72"/>
    </location>
</feature>
<dbReference type="EMBL" id="MRZV01001220">
    <property type="protein sequence ID" value="PIK39614.1"/>
    <property type="molecule type" value="Genomic_DNA"/>
</dbReference>
<dbReference type="STRING" id="307972.A0A2G8JV32"/>
<organism evidence="2 3">
    <name type="scientific">Stichopus japonicus</name>
    <name type="common">Sea cucumber</name>
    <dbReference type="NCBI Taxonomy" id="307972"/>
    <lineage>
        <taxon>Eukaryota</taxon>
        <taxon>Metazoa</taxon>
        <taxon>Echinodermata</taxon>
        <taxon>Eleutherozoa</taxon>
        <taxon>Echinozoa</taxon>
        <taxon>Holothuroidea</taxon>
        <taxon>Aspidochirotacea</taxon>
        <taxon>Aspidochirotida</taxon>
        <taxon>Stichopodidae</taxon>
        <taxon>Apostichopus</taxon>
    </lineage>
</organism>
<evidence type="ECO:0000313" key="2">
    <source>
        <dbReference type="EMBL" id="PIK39614.1"/>
    </source>
</evidence>
<dbReference type="GO" id="GO:0032259">
    <property type="term" value="P:methylation"/>
    <property type="evidence" value="ECO:0007669"/>
    <property type="project" value="UniProtKB-KW"/>
</dbReference>
<feature type="region of interest" description="Disordered" evidence="1">
    <location>
        <begin position="102"/>
        <end position="245"/>
    </location>
</feature>
<feature type="compositionally biased region" description="Basic and acidic residues" evidence="1">
    <location>
        <begin position="587"/>
        <end position="607"/>
    </location>
</feature>
<feature type="region of interest" description="Disordered" evidence="1">
    <location>
        <begin position="475"/>
        <end position="532"/>
    </location>
</feature>
<feature type="compositionally biased region" description="Basic and acidic residues" evidence="1">
    <location>
        <begin position="639"/>
        <end position="698"/>
    </location>
</feature>
<feature type="compositionally biased region" description="Basic and acidic residues" evidence="1">
    <location>
        <begin position="723"/>
        <end position="758"/>
    </location>
</feature>
<feature type="compositionally biased region" description="Polar residues" evidence="1">
    <location>
        <begin position="119"/>
        <end position="131"/>
    </location>
</feature>
<dbReference type="AlphaFoldDB" id="A0A2G8JV32"/>
<sequence>MDGQKARENRAALRIKEAQKISEDIQRKRLAEQDGGMSSGQRGNPQHSVVANPTAMEGQPHTPHTPGMQNPLSMPGDMVNPGQRIPQAPDRIPPSPMVQTPTGALPGSGFPMTPGAPSPAQQSIHSGSSTPVHLPERSPHHVVDTVLPGPHSGIPHGMNGIPLGPTTPTMPAVVENPMQSPTMAPNPMVPQMGNIQPPHMAGGNSGTVTPSPVQSPFGQAPPPPPAFSSGQENIQGMDSFQGTDSNRNLHLQQLREWLALRNGRRREQQGWSNEQPRPPPPPYPGNNPGQQQMGQFPPGMHPSVVGNFVDPTMAGQNSFPVQRPQYVVSGMNHPRMMSDISGQMQVGGQGIPPNHMPKPMFNAVDARTGATIVRPPGGAQGQFIELRHNMANPVVHQRPRHLGLSMLNKKVNHRPGVQGNPTSGDLYDQFLQHETGSIPGNQPGMYRQVSVPSHVANAANMVTQRRLSLPDNQVSQMLGIGRPPVDNAAASGGVLPPPPPPPVNQPSSRPPGPPSSSAANHPVGPNPDHEAQLDDLLKEGDFNLLDYAVSDVDTNKNSEENQSLFKAFGLGDDHEDAQEASSSSASDQKRKEEAAHRQLLKDLEMEAAKSQMTVTSQQGGHNKASKQGQATSAGTSKGASREDAKEASKSKEDKTSEPSTRDGQRKPIEDEGKDNNDQNTDKSSTKKKRDLSGKETNDKPVPQGSVTTEAVSETDGGTGEGKLNIKKDDVKGTSERPLTKEAKQETAAPKEMKIKLEPEEQSSSSSCKHQGASPEVLASEPAASGAAREENAASPGGSKTAEEDGNIPPKTAKSASSEGSEVTEAVVKSEEESGKEKLTTSDGNTSSMDNQGNEKNSKVEETVSGSSTAAKTDVKDKEGDTNVKETGEGNGDNQIQAVGESLPNISAPVSVLKQIQDSDKQESESKEGSIPRTATVGDDGSSGGDGKATQQPQGTPSQEEQGGVRATSSEISTGVTPVSSSTLTSLAPLSGVASASSAVSRQNRPLLLEEQPLLLQDLLAKEKKEQAGQSGKVPPMAEGVIAPPSSSGDALPFPELNDMDLKQLQEEAKLIAKDNPTMQSPPGNLTTAYYPNQDIMLHPSD</sequence>
<feature type="region of interest" description="Disordered" evidence="1">
    <location>
        <begin position="573"/>
        <end position="982"/>
    </location>
</feature>
<feature type="region of interest" description="Disordered" evidence="1">
    <location>
        <begin position="1023"/>
        <end position="1055"/>
    </location>
</feature>
<reference evidence="2 3" key="1">
    <citation type="journal article" date="2017" name="PLoS Biol.">
        <title>The sea cucumber genome provides insights into morphological evolution and visceral regeneration.</title>
        <authorList>
            <person name="Zhang X."/>
            <person name="Sun L."/>
            <person name="Yuan J."/>
            <person name="Sun Y."/>
            <person name="Gao Y."/>
            <person name="Zhang L."/>
            <person name="Li S."/>
            <person name="Dai H."/>
            <person name="Hamel J.F."/>
            <person name="Liu C."/>
            <person name="Yu Y."/>
            <person name="Liu S."/>
            <person name="Lin W."/>
            <person name="Guo K."/>
            <person name="Jin S."/>
            <person name="Xu P."/>
            <person name="Storey K.B."/>
            <person name="Huan P."/>
            <person name="Zhang T."/>
            <person name="Zhou Y."/>
            <person name="Zhang J."/>
            <person name="Lin C."/>
            <person name="Li X."/>
            <person name="Xing L."/>
            <person name="Huo D."/>
            <person name="Sun M."/>
            <person name="Wang L."/>
            <person name="Mercier A."/>
            <person name="Li F."/>
            <person name="Yang H."/>
            <person name="Xiang J."/>
        </authorList>
    </citation>
    <scope>NUCLEOTIDE SEQUENCE [LARGE SCALE GENOMIC DNA]</scope>
    <source>
        <strain evidence="2">Shaxun</strain>
        <tissue evidence="2">Muscle</tissue>
    </source>
</reference>
<gene>
    <name evidence="2" type="ORF">BSL78_23546</name>
</gene>
<feature type="compositionally biased region" description="Low complexity" evidence="1">
    <location>
        <begin position="286"/>
        <end position="302"/>
    </location>
</feature>
<keyword evidence="2" id="KW-0489">Methyltransferase</keyword>
<protein>
    <submittedName>
        <fullName evidence="2">Putative histone-lysine N-methyltransferase 2C isoform X3</fullName>
    </submittedName>
</protein>
<evidence type="ECO:0000256" key="1">
    <source>
        <dbReference type="SAM" id="MobiDB-lite"/>
    </source>
</evidence>
<feature type="compositionally biased region" description="Pro residues" evidence="1">
    <location>
        <begin position="276"/>
        <end position="285"/>
    </location>
</feature>
<evidence type="ECO:0000313" key="3">
    <source>
        <dbReference type="Proteomes" id="UP000230750"/>
    </source>
</evidence>
<dbReference type="GO" id="GO:0008168">
    <property type="term" value="F:methyltransferase activity"/>
    <property type="evidence" value="ECO:0007669"/>
    <property type="project" value="UniProtKB-KW"/>
</dbReference>
<feature type="compositionally biased region" description="Polar residues" evidence="1">
    <location>
        <begin position="1076"/>
        <end position="1090"/>
    </location>
</feature>
<feature type="compositionally biased region" description="Basic and acidic residues" evidence="1">
    <location>
        <begin position="827"/>
        <end position="839"/>
    </location>
</feature>
<feature type="compositionally biased region" description="Basic and acidic residues" evidence="1">
    <location>
        <begin position="1"/>
        <end position="32"/>
    </location>
</feature>
<dbReference type="Proteomes" id="UP000230750">
    <property type="component" value="Unassembled WGS sequence"/>
</dbReference>
<proteinExistence type="predicted"/>
<accession>A0A2G8JV32</accession>
<feature type="compositionally biased region" description="Pro residues" evidence="1">
    <location>
        <begin position="495"/>
        <end position="514"/>
    </location>
</feature>
<feature type="compositionally biased region" description="Low complexity" evidence="1">
    <location>
        <begin position="972"/>
        <end position="982"/>
    </location>
</feature>
<feature type="compositionally biased region" description="Basic and acidic residues" evidence="1">
    <location>
        <begin position="134"/>
        <end position="143"/>
    </location>
</feature>
<feature type="compositionally biased region" description="Polar residues" evidence="1">
    <location>
        <begin position="610"/>
        <end position="638"/>
    </location>
</feature>
<feature type="compositionally biased region" description="Basic and acidic residues" evidence="1">
    <location>
        <begin position="916"/>
        <end position="929"/>
    </location>
</feature>
<name>A0A2G8JV32_STIJA</name>
<keyword evidence="3" id="KW-1185">Reference proteome</keyword>
<feature type="compositionally biased region" description="Basic and acidic residues" evidence="1">
    <location>
        <begin position="872"/>
        <end position="887"/>
    </location>
</feature>
<feature type="compositionally biased region" description="Polar residues" evidence="1">
    <location>
        <begin position="232"/>
        <end position="245"/>
    </location>
</feature>
<feature type="region of interest" description="Disordered" evidence="1">
    <location>
        <begin position="1072"/>
        <end position="1101"/>
    </location>
</feature>
<comment type="caution">
    <text evidence="2">The sequence shown here is derived from an EMBL/GenBank/DDBJ whole genome shotgun (WGS) entry which is preliminary data.</text>
</comment>
<feature type="compositionally biased region" description="Polar residues" evidence="1">
    <location>
        <begin position="840"/>
        <end position="854"/>
    </location>
</feature>